<dbReference type="InterPro" id="IPR012337">
    <property type="entry name" value="RNaseH-like_sf"/>
</dbReference>
<accession>A0A830BF46</accession>
<dbReference type="PANTHER" id="PTHR23272">
    <property type="entry name" value="BED FINGER-RELATED"/>
    <property type="match status" value="1"/>
</dbReference>
<gene>
    <name evidence="2" type="ORF">PHJA_000532500</name>
</gene>
<dbReference type="PANTHER" id="PTHR23272:SF182">
    <property type="entry name" value="OS09G0381850 PROTEIN"/>
    <property type="match status" value="1"/>
</dbReference>
<dbReference type="EMBL" id="BMAC01000073">
    <property type="protein sequence ID" value="GFP83889.1"/>
    <property type="molecule type" value="Genomic_DNA"/>
</dbReference>
<organism evidence="2 3">
    <name type="scientific">Phtheirospermum japonicum</name>
    <dbReference type="NCBI Taxonomy" id="374723"/>
    <lineage>
        <taxon>Eukaryota</taxon>
        <taxon>Viridiplantae</taxon>
        <taxon>Streptophyta</taxon>
        <taxon>Embryophyta</taxon>
        <taxon>Tracheophyta</taxon>
        <taxon>Spermatophyta</taxon>
        <taxon>Magnoliopsida</taxon>
        <taxon>eudicotyledons</taxon>
        <taxon>Gunneridae</taxon>
        <taxon>Pentapetalae</taxon>
        <taxon>asterids</taxon>
        <taxon>lamiids</taxon>
        <taxon>Lamiales</taxon>
        <taxon>Orobanchaceae</taxon>
        <taxon>Orobanchaceae incertae sedis</taxon>
        <taxon>Phtheirospermum</taxon>
    </lineage>
</organism>
<evidence type="ECO:0000259" key="1">
    <source>
        <dbReference type="Pfam" id="PF05699"/>
    </source>
</evidence>
<name>A0A830BF46_9LAMI</name>
<keyword evidence="3" id="KW-1185">Reference proteome</keyword>
<protein>
    <submittedName>
        <fullName evidence="2">Putative ac9 transposase</fullName>
    </submittedName>
</protein>
<dbReference type="Proteomes" id="UP000653305">
    <property type="component" value="Unassembled WGS sequence"/>
</dbReference>
<feature type="domain" description="HAT C-terminal dimerisation" evidence="1">
    <location>
        <begin position="1"/>
        <end position="48"/>
    </location>
</feature>
<dbReference type="OrthoDB" id="1301613at2759"/>
<comment type="caution">
    <text evidence="2">The sequence shown here is derived from an EMBL/GenBank/DDBJ whole genome shotgun (WGS) entry which is preliminary data.</text>
</comment>
<dbReference type="GO" id="GO:0046983">
    <property type="term" value="F:protein dimerization activity"/>
    <property type="evidence" value="ECO:0007669"/>
    <property type="project" value="InterPro"/>
</dbReference>
<dbReference type="SUPFAM" id="SSF53098">
    <property type="entry name" value="Ribonuclease H-like"/>
    <property type="match status" value="1"/>
</dbReference>
<reference evidence="2" key="1">
    <citation type="submission" date="2020-07" db="EMBL/GenBank/DDBJ databases">
        <title>Ethylene signaling mediates host invasion by parasitic plants.</title>
        <authorList>
            <person name="Yoshida S."/>
        </authorList>
    </citation>
    <scope>NUCLEOTIDE SEQUENCE</scope>
    <source>
        <strain evidence="2">Okayama</strain>
    </source>
</reference>
<sequence>MSCDILSVPVTTVASESTFSAGGRNIDDRRASMTVDTVQVLLCGNDWIQNLHGLKTKPRVSVI</sequence>
<evidence type="ECO:0000313" key="3">
    <source>
        <dbReference type="Proteomes" id="UP000653305"/>
    </source>
</evidence>
<dbReference type="AlphaFoldDB" id="A0A830BF46"/>
<dbReference type="Pfam" id="PF05699">
    <property type="entry name" value="Dimer_Tnp_hAT"/>
    <property type="match status" value="1"/>
</dbReference>
<dbReference type="InterPro" id="IPR008906">
    <property type="entry name" value="HATC_C_dom"/>
</dbReference>
<evidence type="ECO:0000313" key="2">
    <source>
        <dbReference type="EMBL" id="GFP83889.1"/>
    </source>
</evidence>
<proteinExistence type="predicted"/>